<proteinExistence type="predicted"/>
<evidence type="ECO:0000313" key="2">
    <source>
        <dbReference type="EMBL" id="CDS09253.1"/>
    </source>
</evidence>
<dbReference type="EMBL" id="LK023330">
    <property type="protein sequence ID" value="CDS09253.1"/>
    <property type="molecule type" value="Genomic_DNA"/>
</dbReference>
<reference evidence="2" key="1">
    <citation type="journal article" date="2014" name="Genome Announc.">
        <title>De novo whole-genome sequence and genome annotation of Lichtheimia ramosa.</title>
        <authorList>
            <person name="Linde J."/>
            <person name="Schwartze V."/>
            <person name="Binder U."/>
            <person name="Lass-Florl C."/>
            <person name="Voigt K."/>
            <person name="Horn F."/>
        </authorList>
    </citation>
    <scope>NUCLEOTIDE SEQUENCE</scope>
    <source>
        <strain evidence="2">JMRC FSU:6197</strain>
    </source>
</reference>
<dbReference type="OrthoDB" id="2283137at2759"/>
<organism evidence="2">
    <name type="scientific">Lichtheimia ramosa</name>
    <dbReference type="NCBI Taxonomy" id="688394"/>
    <lineage>
        <taxon>Eukaryota</taxon>
        <taxon>Fungi</taxon>
        <taxon>Fungi incertae sedis</taxon>
        <taxon>Mucoromycota</taxon>
        <taxon>Mucoromycotina</taxon>
        <taxon>Mucoromycetes</taxon>
        <taxon>Mucorales</taxon>
        <taxon>Lichtheimiaceae</taxon>
        <taxon>Lichtheimia</taxon>
    </lineage>
</organism>
<evidence type="ECO:0000256" key="1">
    <source>
        <dbReference type="SAM" id="MobiDB-lite"/>
    </source>
</evidence>
<sequence>MGNQPSHFDYSPPTTYSYNHPSTAAGQSPYSRYAGHHWVPASHPNGMSRQHGWYQSSSYYSPAASYSNVQPHPMNTVHGGAAGGAAQYPYYNNQYMTHAGYHHHPVRYYNAGPLQPLYHGFR</sequence>
<feature type="region of interest" description="Disordered" evidence="1">
    <location>
        <begin position="1"/>
        <end position="25"/>
    </location>
</feature>
<gene>
    <name evidence="2" type="ORF">LRAMOSA10613</name>
</gene>
<name>A0A077WQ59_9FUNG</name>
<accession>A0A077WQ59</accession>
<protein>
    <submittedName>
        <fullName evidence="2">Uncharacterized protein</fullName>
    </submittedName>
</protein>
<dbReference type="AlphaFoldDB" id="A0A077WQ59"/>